<dbReference type="GO" id="GO:0006313">
    <property type="term" value="P:DNA transposition"/>
    <property type="evidence" value="ECO:0007669"/>
    <property type="project" value="InterPro"/>
</dbReference>
<dbReference type="InterPro" id="IPR036515">
    <property type="entry name" value="Transposase_17_sf"/>
</dbReference>
<evidence type="ECO:0000313" key="2">
    <source>
        <dbReference type="EMBL" id="UXE63710.1"/>
    </source>
</evidence>
<dbReference type="GO" id="GO:0043565">
    <property type="term" value="F:sequence-specific DNA binding"/>
    <property type="evidence" value="ECO:0007669"/>
    <property type="project" value="TreeGrafter"/>
</dbReference>
<dbReference type="InterPro" id="IPR002686">
    <property type="entry name" value="Transposase_17"/>
</dbReference>
<protein>
    <submittedName>
        <fullName evidence="2">Transposase</fullName>
    </submittedName>
</protein>
<dbReference type="PANTHER" id="PTHR36966">
    <property type="entry name" value="REP-ASSOCIATED TYROSINE TRANSPOSASE"/>
    <property type="match status" value="1"/>
</dbReference>
<name>A0A977L3E0_9CYAN</name>
<dbReference type="EMBL" id="CP073041">
    <property type="protein sequence ID" value="UXE63710.1"/>
    <property type="molecule type" value="Genomic_DNA"/>
</dbReference>
<dbReference type="SMART" id="SM01321">
    <property type="entry name" value="Y1_Tnp"/>
    <property type="match status" value="1"/>
</dbReference>
<dbReference type="PANTHER" id="PTHR36966:SF1">
    <property type="entry name" value="REP-ASSOCIATED TYROSINE TRANSPOSASE"/>
    <property type="match status" value="1"/>
</dbReference>
<feature type="domain" description="Transposase IS200-like" evidence="1">
    <location>
        <begin position="20"/>
        <end position="166"/>
    </location>
</feature>
<organism evidence="2">
    <name type="scientific">Woronichinia naegeliana WA131</name>
    <dbReference type="NCBI Taxonomy" id="2824559"/>
    <lineage>
        <taxon>Bacteria</taxon>
        <taxon>Bacillati</taxon>
        <taxon>Cyanobacteriota</taxon>
        <taxon>Cyanophyceae</taxon>
        <taxon>Synechococcales</taxon>
        <taxon>Coelosphaeriaceae</taxon>
        <taxon>Woronichinia</taxon>
    </lineage>
</organism>
<proteinExistence type="predicted"/>
<dbReference type="Proteomes" id="UP001065613">
    <property type="component" value="Chromosome"/>
</dbReference>
<dbReference type="GO" id="GO:0004803">
    <property type="term" value="F:transposase activity"/>
    <property type="evidence" value="ECO:0007669"/>
    <property type="project" value="InterPro"/>
</dbReference>
<reference evidence="2" key="1">
    <citation type="submission" date="2021-04" db="EMBL/GenBank/DDBJ databases">
        <title>Genome sequence of Woronichinia naegeliana from Washington state freshwater lake bloom.</title>
        <authorList>
            <person name="Dreher T.W."/>
        </authorList>
    </citation>
    <scope>NUCLEOTIDE SEQUENCE</scope>
    <source>
        <strain evidence="2">WA131</strain>
    </source>
</reference>
<dbReference type="SUPFAM" id="SSF143422">
    <property type="entry name" value="Transposase IS200-like"/>
    <property type="match status" value="1"/>
</dbReference>
<dbReference type="Gene3D" id="3.30.70.1290">
    <property type="entry name" value="Transposase IS200-like"/>
    <property type="match status" value="1"/>
</dbReference>
<dbReference type="InterPro" id="IPR052715">
    <property type="entry name" value="RAYT_transposase"/>
</dbReference>
<sequence>MHNQNIQNRKTMRLKNYDYNQSGAYFITICIQQRECLLGNITNGMLQLNEYGEIVNKIWSELPNHFQSIDIDAAVIMPNHFHGIVINFDRNISTQNSTIYKQEPPLFYQKKTKLGKIIAYFKYQTTKLINQKRTMEGVRVWQRNYYDHIIRSQESLEILRKYIIENPLHWTTDQLHPHNPSK</sequence>
<gene>
    <name evidence="2" type="ORF">KA717_14665</name>
</gene>
<evidence type="ECO:0000259" key="1">
    <source>
        <dbReference type="SMART" id="SM01321"/>
    </source>
</evidence>
<accession>A0A977L3E0</accession>
<dbReference type="KEGG" id="wna:KA717_14665"/>
<dbReference type="AlphaFoldDB" id="A0A977L3E0"/>